<dbReference type="PANTHER" id="PTHR35800">
    <property type="entry name" value="PROTEIN JAG"/>
    <property type="match status" value="1"/>
</dbReference>
<protein>
    <submittedName>
        <fullName evidence="3">Putative RNA-binding protein (Jag domain)</fullName>
    </submittedName>
</protein>
<dbReference type="PANTHER" id="PTHR35800:SF1">
    <property type="entry name" value="RNA-BINDING PROTEIN KHPB"/>
    <property type="match status" value="1"/>
</dbReference>
<feature type="compositionally biased region" description="Polar residues" evidence="1">
    <location>
        <begin position="113"/>
        <end position="122"/>
    </location>
</feature>
<dbReference type="Pfam" id="PF18472">
    <property type="entry name" value="HP1451_C"/>
    <property type="match status" value="1"/>
</dbReference>
<evidence type="ECO:0000313" key="4">
    <source>
        <dbReference type="Proteomes" id="UP000502377"/>
    </source>
</evidence>
<feature type="compositionally biased region" description="Basic residues" evidence="1">
    <location>
        <begin position="96"/>
        <end position="108"/>
    </location>
</feature>
<proteinExistence type="predicted"/>
<dbReference type="InterPro" id="IPR039247">
    <property type="entry name" value="KhpB"/>
</dbReference>
<gene>
    <name evidence="3" type="ORF">CRECT_0961</name>
</gene>
<evidence type="ECO:0000313" key="3">
    <source>
        <dbReference type="EMBL" id="QCD46631.1"/>
    </source>
</evidence>
<feature type="region of interest" description="Disordered" evidence="1">
    <location>
        <begin position="57"/>
        <end position="160"/>
    </location>
</feature>
<dbReference type="KEGG" id="crx:CRECT_0961"/>
<feature type="compositionally biased region" description="Basic and acidic residues" evidence="1">
    <location>
        <begin position="69"/>
        <end position="95"/>
    </location>
</feature>
<accession>A0A6G5QLV6</accession>
<dbReference type="Gene3D" id="3.30.300.20">
    <property type="match status" value="1"/>
</dbReference>
<dbReference type="Gene3D" id="3.30.30.80">
    <property type="entry name" value="probable RNA-binding protein from clostridium symbiosum atcc 14940"/>
    <property type="match status" value="1"/>
</dbReference>
<dbReference type="Gene3D" id="3.30.1370.180">
    <property type="match status" value="1"/>
</dbReference>
<name>A0A6G5QLV6_CAMRE</name>
<dbReference type="RefSeq" id="WP_171992676.1">
    <property type="nucleotide sequence ID" value="NZ_CP012543.1"/>
</dbReference>
<dbReference type="Proteomes" id="UP000502377">
    <property type="component" value="Chromosome"/>
</dbReference>
<dbReference type="InterPro" id="IPR032782">
    <property type="entry name" value="KhpB_N"/>
</dbReference>
<reference evidence="3 4" key="1">
    <citation type="submission" date="2016-07" db="EMBL/GenBank/DDBJ databases">
        <title>Comparative genomics of the Campylobacter concisus group.</title>
        <authorList>
            <person name="Miller W.G."/>
            <person name="Yee E."/>
            <person name="Chapman M.H."/>
            <person name="Huynh S."/>
            <person name="Bono J.L."/>
            <person name="On S.L.W."/>
            <person name="StLeger J."/>
            <person name="Foster G."/>
            <person name="Parker C.T."/>
        </authorList>
    </citation>
    <scope>NUCLEOTIDE SEQUENCE [LARGE SCALE GENOMIC DNA]</scope>
    <source>
        <strain evidence="3 4">ATCC 33238</strain>
    </source>
</reference>
<dbReference type="Pfam" id="PF14804">
    <property type="entry name" value="Jag_N"/>
    <property type="match status" value="1"/>
</dbReference>
<feature type="compositionally biased region" description="Basic and acidic residues" evidence="1">
    <location>
        <begin position="202"/>
        <end position="211"/>
    </location>
</feature>
<feature type="domain" description="RNA-binding protein KhpB N-terminal" evidence="2">
    <location>
        <begin position="2"/>
        <end position="53"/>
    </location>
</feature>
<evidence type="ECO:0000256" key="1">
    <source>
        <dbReference type="SAM" id="MobiDB-lite"/>
    </source>
</evidence>
<evidence type="ECO:0000259" key="2">
    <source>
        <dbReference type="SMART" id="SM01245"/>
    </source>
</evidence>
<feature type="compositionally biased region" description="Polar residues" evidence="1">
    <location>
        <begin position="179"/>
        <end position="188"/>
    </location>
</feature>
<dbReference type="AlphaFoldDB" id="A0A6G5QLV6"/>
<dbReference type="SMART" id="SM01245">
    <property type="entry name" value="Jag_N"/>
    <property type="match status" value="1"/>
</dbReference>
<dbReference type="InterPro" id="IPR015946">
    <property type="entry name" value="KH_dom-like_a/b"/>
</dbReference>
<sequence length="380" mass="42772">MRIEAANLQEAFQKAAQELNCSVTELDIKILQNPCAGFLGFFKKTAIIEAVKEGAHKEAKKAPQAARENGQKENGAEKKKEFKKKENLSEEQNHRNDKKKNHKNRHENHKNQAAKSNDSALNASKLEESQPQTKAQSKEKEAHKKEQPKKESGKSILDHSIIDTFNKNDFYDSEEKAGSSENLDSQAVGSEANLKQVAPNLAKKENSDTRQTRAQSAQKQKEQKLRADIDKALPEIKQGVEKLFGGNFFAIDRIDVSKFDDETVLVELDGEDAALLIGKEGYRYKAISYLLYNWISSKYGLAVRLEIAQFLQNQEAAIEQYLKGVFERVEETGKAKTKPLDGVLVKIALEKLREKFPDKYVSVKSSGDGQFVVVNDFIKK</sequence>
<dbReference type="GO" id="GO:0003723">
    <property type="term" value="F:RNA binding"/>
    <property type="evidence" value="ECO:0007669"/>
    <property type="project" value="InterPro"/>
</dbReference>
<organism evidence="3 4">
    <name type="scientific">Campylobacter rectus</name>
    <name type="common">Wolinella recta</name>
    <dbReference type="NCBI Taxonomy" id="203"/>
    <lineage>
        <taxon>Bacteria</taxon>
        <taxon>Pseudomonadati</taxon>
        <taxon>Campylobacterota</taxon>
        <taxon>Epsilonproteobacteria</taxon>
        <taxon>Campylobacterales</taxon>
        <taxon>Campylobacteraceae</taxon>
        <taxon>Campylobacter</taxon>
    </lineage>
</organism>
<feature type="region of interest" description="Disordered" evidence="1">
    <location>
        <begin position="172"/>
        <end position="225"/>
    </location>
</feature>
<dbReference type="InterPro" id="IPR038247">
    <property type="entry name" value="Jag_N_dom_sf"/>
</dbReference>
<feature type="compositionally biased region" description="Basic and acidic residues" evidence="1">
    <location>
        <begin position="136"/>
        <end position="160"/>
    </location>
</feature>
<dbReference type="InterPro" id="IPR040977">
    <property type="entry name" value="HP1451_C"/>
</dbReference>
<dbReference type="EMBL" id="CP012543">
    <property type="protein sequence ID" value="QCD46631.1"/>
    <property type="molecule type" value="Genomic_DNA"/>
</dbReference>